<dbReference type="EMBL" id="QGTQ01000001">
    <property type="protein sequence ID" value="PWW08485.1"/>
    <property type="molecule type" value="Genomic_DNA"/>
</dbReference>
<name>A0A2V2Z010_9BACL</name>
<dbReference type="AlphaFoldDB" id="A0A2V2Z010"/>
<evidence type="ECO:0000313" key="9">
    <source>
        <dbReference type="EMBL" id="PWW08485.1"/>
    </source>
</evidence>
<comment type="similarity">
    <text evidence="2">Belongs to the CpsC/CapA family.</text>
</comment>
<evidence type="ECO:0000256" key="6">
    <source>
        <dbReference type="ARBA" id="ARBA00023136"/>
    </source>
</evidence>
<dbReference type="GO" id="GO:0004713">
    <property type="term" value="F:protein tyrosine kinase activity"/>
    <property type="evidence" value="ECO:0007669"/>
    <property type="project" value="TreeGrafter"/>
</dbReference>
<dbReference type="InterPro" id="IPR050445">
    <property type="entry name" value="Bact_polysacc_biosynth/exp"/>
</dbReference>
<evidence type="ECO:0000256" key="1">
    <source>
        <dbReference type="ARBA" id="ARBA00004651"/>
    </source>
</evidence>
<feature type="domain" description="Polysaccharide chain length determinant N-terminal" evidence="8">
    <location>
        <begin position="13"/>
        <end position="102"/>
    </location>
</feature>
<evidence type="ECO:0000256" key="4">
    <source>
        <dbReference type="ARBA" id="ARBA00022692"/>
    </source>
</evidence>
<proteinExistence type="inferred from homology"/>
<keyword evidence="4 7" id="KW-0812">Transmembrane</keyword>
<protein>
    <submittedName>
        <fullName evidence="9">Capsular polysaccharide biosynthesis protein</fullName>
    </submittedName>
</protein>
<keyword evidence="5 7" id="KW-1133">Transmembrane helix</keyword>
<keyword evidence="3" id="KW-1003">Cell membrane</keyword>
<gene>
    <name evidence="9" type="ORF">DFQ01_101208</name>
</gene>
<dbReference type="GO" id="GO:0005886">
    <property type="term" value="C:plasma membrane"/>
    <property type="evidence" value="ECO:0007669"/>
    <property type="project" value="UniProtKB-SubCell"/>
</dbReference>
<evidence type="ECO:0000313" key="10">
    <source>
        <dbReference type="Proteomes" id="UP000246635"/>
    </source>
</evidence>
<reference evidence="9 10" key="1">
    <citation type="submission" date="2018-05" db="EMBL/GenBank/DDBJ databases">
        <title>Genomic Encyclopedia of Type Strains, Phase III (KMG-III): the genomes of soil and plant-associated and newly described type strains.</title>
        <authorList>
            <person name="Whitman W."/>
        </authorList>
    </citation>
    <scope>NUCLEOTIDE SEQUENCE [LARGE SCALE GENOMIC DNA]</scope>
    <source>
        <strain evidence="9 10">CECT 5696</strain>
    </source>
</reference>
<comment type="subcellular location">
    <subcellularLocation>
        <location evidence="1">Cell membrane</location>
        <topology evidence="1">Multi-pass membrane protein</topology>
    </subcellularLocation>
</comment>
<evidence type="ECO:0000256" key="5">
    <source>
        <dbReference type="ARBA" id="ARBA00022989"/>
    </source>
</evidence>
<dbReference type="InterPro" id="IPR003856">
    <property type="entry name" value="LPS_length_determ_N"/>
</dbReference>
<evidence type="ECO:0000259" key="8">
    <source>
        <dbReference type="Pfam" id="PF02706"/>
    </source>
</evidence>
<evidence type="ECO:0000256" key="3">
    <source>
        <dbReference type="ARBA" id="ARBA00022475"/>
    </source>
</evidence>
<feature type="transmembrane region" description="Helical" evidence="7">
    <location>
        <begin position="27"/>
        <end position="49"/>
    </location>
</feature>
<comment type="caution">
    <text evidence="9">The sequence shown here is derived from an EMBL/GenBank/DDBJ whole genome shotgun (WGS) entry which is preliminary data.</text>
</comment>
<dbReference type="Proteomes" id="UP000246635">
    <property type="component" value="Unassembled WGS sequence"/>
</dbReference>
<dbReference type="PANTHER" id="PTHR32309">
    <property type="entry name" value="TYROSINE-PROTEIN KINASE"/>
    <property type="match status" value="1"/>
</dbReference>
<keyword evidence="6 7" id="KW-0472">Membrane</keyword>
<dbReference type="Pfam" id="PF02706">
    <property type="entry name" value="Wzz"/>
    <property type="match status" value="1"/>
</dbReference>
<accession>A0A2V2Z010</accession>
<evidence type="ECO:0000256" key="7">
    <source>
        <dbReference type="SAM" id="Phobius"/>
    </source>
</evidence>
<dbReference type="PANTHER" id="PTHR32309:SF13">
    <property type="entry name" value="FERRIC ENTEROBACTIN TRANSPORT PROTEIN FEPE"/>
    <property type="match status" value="1"/>
</dbReference>
<feature type="transmembrane region" description="Helical" evidence="7">
    <location>
        <begin position="185"/>
        <end position="207"/>
    </location>
</feature>
<sequence>MQPMIVGENDVKELEIKDYVRIIRKRLWWIVALVVVATVLSGIVSKFVIKPEYEASTKIIVTKTSDPEIQQLNSDTVTTNIKLIDTYKEIIKTPAIMDVVAEQYPEFGLSSEDLIEKVSVSSVNNTQVMTLVVQDKSYEKAAQIVNAVSKVFQTEIPDLMSVKNVSILNYAKEENVNAEPVSPNVVLNCVIAFVLALFISLGVTFLLEYMDDSVKTEEDVQQLLGLPMLAMIHRVNPSELGQDQDVSIIAKQSEQGQIDVLSRVSRKAGDIEHVAVGK</sequence>
<organism evidence="9 10">
    <name type="scientific">Paenibacillus cellulosilyticus</name>
    <dbReference type="NCBI Taxonomy" id="375489"/>
    <lineage>
        <taxon>Bacteria</taxon>
        <taxon>Bacillati</taxon>
        <taxon>Bacillota</taxon>
        <taxon>Bacilli</taxon>
        <taxon>Bacillales</taxon>
        <taxon>Paenibacillaceae</taxon>
        <taxon>Paenibacillus</taxon>
    </lineage>
</organism>
<keyword evidence="10" id="KW-1185">Reference proteome</keyword>
<evidence type="ECO:0000256" key="2">
    <source>
        <dbReference type="ARBA" id="ARBA00006683"/>
    </source>
</evidence>